<evidence type="ECO:0000256" key="1">
    <source>
        <dbReference type="SAM" id="Phobius"/>
    </source>
</evidence>
<keyword evidence="1" id="KW-1133">Transmembrane helix</keyword>
<keyword evidence="1" id="KW-0812">Transmembrane</keyword>
<feature type="transmembrane region" description="Helical" evidence="1">
    <location>
        <begin position="242"/>
        <end position="261"/>
    </location>
</feature>
<reference evidence="3" key="1">
    <citation type="submission" date="2016-10" db="EMBL/GenBank/DDBJ databases">
        <authorList>
            <person name="Varghese N."/>
            <person name="Submissions S."/>
        </authorList>
    </citation>
    <scope>NUCLEOTIDE SEQUENCE [LARGE SCALE GENOMIC DNA]</scope>
    <source>
        <strain evidence="3">DSM 10002</strain>
    </source>
</reference>
<evidence type="ECO:0000313" key="2">
    <source>
        <dbReference type="EMBL" id="SDU79073.1"/>
    </source>
</evidence>
<protein>
    <submittedName>
        <fullName evidence="2">ABC-2 family transporter protein</fullName>
    </submittedName>
</protein>
<keyword evidence="3" id="KW-1185">Reference proteome</keyword>
<dbReference type="Proteomes" id="UP000214355">
    <property type="component" value="Chromosome I"/>
</dbReference>
<feature type="transmembrane region" description="Helical" evidence="1">
    <location>
        <begin position="117"/>
        <end position="141"/>
    </location>
</feature>
<feature type="transmembrane region" description="Helical" evidence="1">
    <location>
        <begin position="77"/>
        <end position="96"/>
    </location>
</feature>
<gene>
    <name evidence="2" type="ORF">SAMN04489737_0729</name>
</gene>
<sequence>MTTPHYTSKFATGAYGNTFLRALKSEFLKLRQRSMRLTVGIFGVLIVASLVVVTSILRSQGITTTTNLSSVARQEPFFTLCAVIIGALAVTSEYSSNTMRTSTLATPKRGKALVAKVLATALYMGMVAVVIEALSALGLVISSGGELEADGQAVSTLALLVAISTIVAVMSLGIGYLVRSIAATMGIMLSLILLLPLVGLIFLQFETYRTHIPPLYPSSLISSVLETETSILIVPGTSYSPGAAFAILCGYALAAVFFGYLRYRKSDV</sequence>
<feature type="transmembrane region" description="Helical" evidence="1">
    <location>
        <begin position="37"/>
        <end position="57"/>
    </location>
</feature>
<dbReference type="GO" id="GO:0005886">
    <property type="term" value="C:plasma membrane"/>
    <property type="evidence" value="ECO:0007669"/>
    <property type="project" value="UniProtKB-SubCell"/>
</dbReference>
<name>A0A1H2LDJ8_9ACTO</name>
<feature type="transmembrane region" description="Helical" evidence="1">
    <location>
        <begin position="185"/>
        <end position="205"/>
    </location>
</feature>
<proteinExistence type="predicted"/>
<feature type="transmembrane region" description="Helical" evidence="1">
    <location>
        <begin position="153"/>
        <end position="178"/>
    </location>
</feature>
<dbReference type="GeneID" id="65344471"/>
<dbReference type="STRING" id="131112.SAMN04489737_0729"/>
<dbReference type="AlphaFoldDB" id="A0A1H2LDJ8"/>
<dbReference type="GO" id="GO:0140359">
    <property type="term" value="F:ABC-type transporter activity"/>
    <property type="evidence" value="ECO:0007669"/>
    <property type="project" value="InterPro"/>
</dbReference>
<evidence type="ECO:0000313" key="3">
    <source>
        <dbReference type="Proteomes" id="UP000214355"/>
    </source>
</evidence>
<dbReference type="RefSeq" id="WP_091280017.1">
    <property type="nucleotide sequence ID" value="NZ_JABAPL010000007.1"/>
</dbReference>
<keyword evidence="1" id="KW-0472">Membrane</keyword>
<organism evidence="2 3">
    <name type="scientific">Arcanobacterium phocae</name>
    <dbReference type="NCBI Taxonomy" id="131112"/>
    <lineage>
        <taxon>Bacteria</taxon>
        <taxon>Bacillati</taxon>
        <taxon>Actinomycetota</taxon>
        <taxon>Actinomycetes</taxon>
        <taxon>Actinomycetales</taxon>
        <taxon>Actinomycetaceae</taxon>
        <taxon>Arcanobacterium</taxon>
    </lineage>
</organism>
<dbReference type="OrthoDB" id="3268961at2"/>
<dbReference type="EMBL" id="LT629804">
    <property type="protein sequence ID" value="SDU79073.1"/>
    <property type="molecule type" value="Genomic_DNA"/>
</dbReference>
<accession>A0A1H2LDJ8</accession>
<dbReference type="Pfam" id="PF12679">
    <property type="entry name" value="ABC2_membrane_2"/>
    <property type="match status" value="1"/>
</dbReference>